<feature type="compositionally biased region" description="Polar residues" evidence="1">
    <location>
        <begin position="124"/>
        <end position="134"/>
    </location>
</feature>
<dbReference type="KEGG" id="laca:LAC1533_1118"/>
<dbReference type="EMBL" id="LT630287">
    <property type="protein sequence ID" value="SFV40538.1"/>
    <property type="molecule type" value="Genomic_DNA"/>
</dbReference>
<feature type="compositionally biased region" description="Polar residues" evidence="1">
    <location>
        <begin position="147"/>
        <end position="157"/>
    </location>
</feature>
<proteinExistence type="predicted"/>
<dbReference type="Pfam" id="PF04404">
    <property type="entry name" value="ERF"/>
    <property type="match status" value="1"/>
</dbReference>
<evidence type="ECO:0000313" key="2">
    <source>
        <dbReference type="EMBL" id="SFV40538.1"/>
    </source>
</evidence>
<protein>
    <submittedName>
        <fullName evidence="2">Essential recombination function protein</fullName>
    </submittedName>
</protein>
<gene>
    <name evidence="2" type="ORF">LAC1533_1118</name>
</gene>
<dbReference type="AlphaFoldDB" id="A0A1K1KNV1"/>
<feature type="region of interest" description="Disordered" evidence="1">
    <location>
        <begin position="121"/>
        <end position="157"/>
    </location>
</feature>
<accession>A0A1K1KNV1</accession>
<dbReference type="InterPro" id="IPR007499">
    <property type="entry name" value="ERF_bacteria_virus"/>
</dbReference>
<dbReference type="Proteomes" id="UP000190935">
    <property type="component" value="Chromosome I"/>
</dbReference>
<reference evidence="3" key="1">
    <citation type="submission" date="2016-11" db="EMBL/GenBank/DDBJ databases">
        <authorList>
            <person name="Papadimitriou K."/>
        </authorList>
    </citation>
    <scope>NUCLEOTIDE SEQUENCE [LARGE SCALE GENOMIC DNA]</scope>
    <source>
        <strain evidence="3">ACA-DC 1533</strain>
    </source>
</reference>
<evidence type="ECO:0000313" key="3">
    <source>
        <dbReference type="Proteomes" id="UP000190935"/>
    </source>
</evidence>
<dbReference type="GeneID" id="95349219"/>
<organism evidence="2 3">
    <name type="scientific">Ligilactobacillus acidipiscis</name>
    <dbReference type="NCBI Taxonomy" id="89059"/>
    <lineage>
        <taxon>Bacteria</taxon>
        <taxon>Bacillati</taxon>
        <taxon>Bacillota</taxon>
        <taxon>Bacilli</taxon>
        <taxon>Lactobacillales</taxon>
        <taxon>Lactobacillaceae</taxon>
        <taxon>Ligilactobacillus</taxon>
    </lineage>
</organism>
<sequence length="236" mass="26128">MSKALLNIQSKLVAPKGQWNKFGGYAYRSAEDILNAVKPLLTENEATLVLTDEPVLIGDWHYIKAVATFKAKDEEPQVITAYARESESKKGMDASQITGTASSYARKYALNGLFLIDDNKDPDTNSYHDQTNNRKANKPQDKRQQPKARQQTSDQDKTTIANMNKLTKGKVEKMANKLGVKQSAIQEAVKKAATESLEGKAATPKAKAAAYLQAAEAYEKKYINTNNGQQLEEVEK</sequence>
<dbReference type="RefSeq" id="WP_079579048.1">
    <property type="nucleotide sequence ID" value="NZ_LT630287.1"/>
</dbReference>
<name>A0A1K1KNV1_9LACO</name>
<evidence type="ECO:0000256" key="1">
    <source>
        <dbReference type="SAM" id="MobiDB-lite"/>
    </source>
</evidence>